<sequence length="744" mass="81589">MFATMVRSPPPVRNFALTRRRFSGSSIFFTARTMTTSSSRSCARSGEPEVRRISDIPFESDIKDQLGKSVLSYRAAPHETDVAVPFERDACGTTPCFLNQARVVTVSIGKRDNEKPRAFFLAFTTRSYFHAHQSLRLTKSLAQHLLWLYDAPAASFSLHRMALSGKVVGKRWRGCGLDSERRSSIFELRRRLADSPAALAGASASSPGRGRGASSPPYQTVGKVAACTICLGLDGMKCDVLDALHLAPIRWSSHYFVGVQLDRFLTRTIPSSRDGYLLTQSHSPHTYDPLDLTTGAAITPLRVDEEVVHARAGLFGPHLEPGIAAGTPTAEEGSCTALTVPTLSSGSSSRPVSLLQTKALPDDNGEALLLAPYSILWRSHSLRMAPAKRDTLLWEEACASQSAERPCGIREPTSSRTTTARVSALLKVIVVSPAAWAFLCKMARPHSHIVAVVPAPRSSAYSRPCLVPAGRPHATHSLVPHIGRAECDIADAAIAPSTPSLSPSTACQIHRSPRSWQPYCTIHSPCRPPASPRRRHPRNLPRTHDRPLTEARDDHRNLRCCARSRTRTRALHRRRRSSFLPRSSFKFIDTVNVAAGTYLPFWDIPRQTYFGSILDNAIANLARRAVPSSRPRLRRPRTLSLSTARATSVIYVYGHPASVAMIQCKVSYLNPRVRRTPRPPKFPTDPCCHPAIAPTSETNTAPLISAQSATSPARATTHASERANLPFLTHSVAYLTSFQWLASV</sequence>
<feature type="compositionally biased region" description="Basic and acidic residues" evidence="1">
    <location>
        <begin position="542"/>
        <end position="551"/>
    </location>
</feature>
<feature type="compositionally biased region" description="Basic residues" evidence="1">
    <location>
        <begin position="532"/>
        <end position="541"/>
    </location>
</feature>
<gene>
    <name evidence="2" type="ORF">GGX14DRAFT_607869</name>
</gene>
<evidence type="ECO:0000313" key="3">
    <source>
        <dbReference type="Proteomes" id="UP001219525"/>
    </source>
</evidence>
<name>A0AAD6UKW0_9AGAR</name>
<evidence type="ECO:0000313" key="2">
    <source>
        <dbReference type="EMBL" id="KAJ7189791.1"/>
    </source>
</evidence>
<organism evidence="2 3">
    <name type="scientific">Mycena pura</name>
    <dbReference type="NCBI Taxonomy" id="153505"/>
    <lineage>
        <taxon>Eukaryota</taxon>
        <taxon>Fungi</taxon>
        <taxon>Dikarya</taxon>
        <taxon>Basidiomycota</taxon>
        <taxon>Agaricomycotina</taxon>
        <taxon>Agaricomycetes</taxon>
        <taxon>Agaricomycetidae</taxon>
        <taxon>Agaricales</taxon>
        <taxon>Marasmiineae</taxon>
        <taxon>Mycenaceae</taxon>
        <taxon>Mycena</taxon>
    </lineage>
</organism>
<reference evidence="2" key="1">
    <citation type="submission" date="2023-03" db="EMBL/GenBank/DDBJ databases">
        <title>Massive genome expansion in bonnet fungi (Mycena s.s.) driven by repeated elements and novel gene families across ecological guilds.</title>
        <authorList>
            <consortium name="Lawrence Berkeley National Laboratory"/>
            <person name="Harder C.B."/>
            <person name="Miyauchi S."/>
            <person name="Viragh M."/>
            <person name="Kuo A."/>
            <person name="Thoen E."/>
            <person name="Andreopoulos B."/>
            <person name="Lu D."/>
            <person name="Skrede I."/>
            <person name="Drula E."/>
            <person name="Henrissat B."/>
            <person name="Morin E."/>
            <person name="Kohler A."/>
            <person name="Barry K."/>
            <person name="LaButti K."/>
            <person name="Morin E."/>
            <person name="Salamov A."/>
            <person name="Lipzen A."/>
            <person name="Mereny Z."/>
            <person name="Hegedus B."/>
            <person name="Baldrian P."/>
            <person name="Stursova M."/>
            <person name="Weitz H."/>
            <person name="Taylor A."/>
            <person name="Grigoriev I.V."/>
            <person name="Nagy L.G."/>
            <person name="Martin F."/>
            <person name="Kauserud H."/>
        </authorList>
    </citation>
    <scope>NUCLEOTIDE SEQUENCE</scope>
    <source>
        <strain evidence="2">9144</strain>
    </source>
</reference>
<dbReference type="EMBL" id="JARJCW010000166">
    <property type="protein sequence ID" value="KAJ7189791.1"/>
    <property type="molecule type" value="Genomic_DNA"/>
</dbReference>
<dbReference type="AlphaFoldDB" id="A0AAD6UKW0"/>
<protein>
    <submittedName>
        <fullName evidence="2">Uncharacterized protein</fullName>
    </submittedName>
</protein>
<feature type="region of interest" description="Disordered" evidence="1">
    <location>
        <begin position="527"/>
        <end position="551"/>
    </location>
</feature>
<evidence type="ECO:0000256" key="1">
    <source>
        <dbReference type="SAM" id="MobiDB-lite"/>
    </source>
</evidence>
<comment type="caution">
    <text evidence="2">The sequence shown here is derived from an EMBL/GenBank/DDBJ whole genome shotgun (WGS) entry which is preliminary data.</text>
</comment>
<keyword evidence="3" id="KW-1185">Reference proteome</keyword>
<proteinExistence type="predicted"/>
<dbReference type="Proteomes" id="UP001219525">
    <property type="component" value="Unassembled WGS sequence"/>
</dbReference>
<accession>A0AAD6UKW0</accession>